<dbReference type="EMBL" id="SMOL01000004">
    <property type="protein sequence ID" value="KAB2635681.1"/>
    <property type="molecule type" value="Genomic_DNA"/>
</dbReference>
<feature type="compositionally biased region" description="Basic and acidic residues" evidence="1">
    <location>
        <begin position="11"/>
        <end position="21"/>
    </location>
</feature>
<accession>A0A5N5IAT4</accession>
<proteinExistence type="predicted"/>
<feature type="region of interest" description="Disordered" evidence="1">
    <location>
        <begin position="1"/>
        <end position="52"/>
    </location>
</feature>
<evidence type="ECO:0000256" key="1">
    <source>
        <dbReference type="SAM" id="MobiDB-lite"/>
    </source>
</evidence>
<reference evidence="3" key="2">
    <citation type="submission" date="2019-10" db="EMBL/GenBank/DDBJ databases">
        <title>A de novo genome assembly of a pear dwarfing rootstock.</title>
        <authorList>
            <person name="Wang F."/>
            <person name="Wang J."/>
            <person name="Li S."/>
            <person name="Zhang Y."/>
            <person name="Fang M."/>
            <person name="Ma L."/>
            <person name="Zhao Y."/>
            <person name="Jiang S."/>
        </authorList>
    </citation>
    <scope>NUCLEOTIDE SEQUENCE [LARGE SCALE GENOMIC DNA]</scope>
</reference>
<organism evidence="2 3">
    <name type="scientific">Pyrus ussuriensis x Pyrus communis</name>
    <dbReference type="NCBI Taxonomy" id="2448454"/>
    <lineage>
        <taxon>Eukaryota</taxon>
        <taxon>Viridiplantae</taxon>
        <taxon>Streptophyta</taxon>
        <taxon>Embryophyta</taxon>
        <taxon>Tracheophyta</taxon>
        <taxon>Spermatophyta</taxon>
        <taxon>Magnoliopsida</taxon>
        <taxon>eudicotyledons</taxon>
        <taxon>Gunneridae</taxon>
        <taxon>Pentapetalae</taxon>
        <taxon>rosids</taxon>
        <taxon>fabids</taxon>
        <taxon>Rosales</taxon>
        <taxon>Rosaceae</taxon>
        <taxon>Amygdaloideae</taxon>
        <taxon>Maleae</taxon>
        <taxon>Pyrus</taxon>
    </lineage>
</organism>
<feature type="compositionally biased region" description="Polar residues" evidence="1">
    <location>
        <begin position="1"/>
        <end position="10"/>
    </location>
</feature>
<dbReference type="AlphaFoldDB" id="A0A5N5IAT4"/>
<keyword evidence="3" id="KW-1185">Reference proteome</keyword>
<dbReference type="Proteomes" id="UP000327157">
    <property type="component" value="Chromosome 5"/>
</dbReference>
<comment type="caution">
    <text evidence="2">The sequence shown here is derived from an EMBL/GenBank/DDBJ whole genome shotgun (WGS) entry which is preliminary data.</text>
</comment>
<name>A0A5N5IAT4_9ROSA</name>
<reference evidence="2 3" key="3">
    <citation type="submission" date="2019-11" db="EMBL/GenBank/DDBJ databases">
        <title>A de novo genome assembly of a pear dwarfing rootstock.</title>
        <authorList>
            <person name="Wang F."/>
            <person name="Wang J."/>
            <person name="Li S."/>
            <person name="Zhang Y."/>
            <person name="Fang M."/>
            <person name="Ma L."/>
            <person name="Zhao Y."/>
            <person name="Jiang S."/>
        </authorList>
    </citation>
    <scope>NUCLEOTIDE SEQUENCE [LARGE SCALE GENOMIC DNA]</scope>
    <source>
        <strain evidence="2">S2</strain>
        <tissue evidence="2">Leaf</tissue>
    </source>
</reference>
<gene>
    <name evidence="2" type="ORF">D8674_026215</name>
</gene>
<evidence type="ECO:0000313" key="2">
    <source>
        <dbReference type="EMBL" id="KAB2635681.1"/>
    </source>
</evidence>
<reference evidence="2 3" key="1">
    <citation type="submission" date="2019-09" db="EMBL/GenBank/DDBJ databases">
        <authorList>
            <person name="Ou C."/>
        </authorList>
    </citation>
    <scope>NUCLEOTIDE SEQUENCE [LARGE SCALE GENOMIC DNA]</scope>
    <source>
        <strain evidence="2">S2</strain>
        <tissue evidence="2">Leaf</tissue>
    </source>
</reference>
<evidence type="ECO:0000313" key="3">
    <source>
        <dbReference type="Proteomes" id="UP000327157"/>
    </source>
</evidence>
<protein>
    <submittedName>
        <fullName evidence="2">Uncharacterized protein</fullName>
    </submittedName>
</protein>
<sequence length="101" mass="11557">MWVTHFSSESWKSEGGRKPSDEESQTPFAKEQSKKRWELDSPAAPQRKHEDSTIKCRYWRLAPEGIMLDRILQTIILTLGGMQAFPNIPQRATIGRSSRGV</sequence>